<dbReference type="AlphaFoldDB" id="A0A9P2G6I5"/>
<dbReference type="EMBL" id="ACSJ01000007">
    <property type="protein sequence ID" value="EES90868.1"/>
    <property type="molecule type" value="Genomic_DNA"/>
</dbReference>
<evidence type="ECO:0000256" key="7">
    <source>
        <dbReference type="ARBA" id="ARBA00023136"/>
    </source>
</evidence>
<evidence type="ECO:0000256" key="5">
    <source>
        <dbReference type="ARBA" id="ARBA00022989"/>
    </source>
</evidence>
<keyword evidence="7 8" id="KW-0472">Membrane</keyword>
<comment type="caution">
    <text evidence="9">The sequence shown here is derived from an EMBL/GenBank/DDBJ whole genome shotgun (WGS) entry which is preliminary data.</text>
</comment>
<evidence type="ECO:0000313" key="10">
    <source>
        <dbReference type="Proteomes" id="UP000006160"/>
    </source>
</evidence>
<proteinExistence type="inferred from homology"/>
<evidence type="ECO:0000256" key="2">
    <source>
        <dbReference type="ARBA" id="ARBA00009904"/>
    </source>
</evidence>
<dbReference type="GO" id="GO:0007035">
    <property type="term" value="P:vacuolar acidification"/>
    <property type="evidence" value="ECO:0007669"/>
    <property type="project" value="TreeGrafter"/>
</dbReference>
<dbReference type="GO" id="GO:0016471">
    <property type="term" value="C:vacuolar proton-transporting V-type ATPase complex"/>
    <property type="evidence" value="ECO:0007669"/>
    <property type="project" value="TreeGrafter"/>
</dbReference>
<dbReference type="GO" id="GO:0051117">
    <property type="term" value="F:ATPase binding"/>
    <property type="evidence" value="ECO:0007669"/>
    <property type="project" value="TreeGrafter"/>
</dbReference>
<name>A0A9P2G6I5_CLOBO</name>
<keyword evidence="6" id="KW-0406">Ion transport</keyword>
<organism evidence="9 10">
    <name type="scientific">Clostridium botulinum D str. 1873</name>
    <dbReference type="NCBI Taxonomy" id="592027"/>
    <lineage>
        <taxon>Bacteria</taxon>
        <taxon>Bacillati</taxon>
        <taxon>Bacillota</taxon>
        <taxon>Clostridia</taxon>
        <taxon>Eubacteriales</taxon>
        <taxon>Clostridiaceae</taxon>
        <taxon>Clostridium</taxon>
    </lineage>
</organism>
<protein>
    <submittedName>
        <fullName evidence="9">V-type ATP synthase subunit I</fullName>
    </submittedName>
</protein>
<sequence length="654" mass="74539">MAIVKMNKFTLFAFEKEKKELLRSLQEFEGVQFIDLKPNLENKEMDFLRLAISDNNILELESELSKIKFCLNYLKPYFKRKGAFSLLKEGKKTITFKELENSAKEVEWNIIYQELKLRENRINKLNNDKTKIETDIENILPWLNFDGKFEDLDKLKLTRYFLGTIPASLKDKFIEEVKNSNEEVYFEKINETSEELYILIIGLKEQEDNIKDMLKIFGFSKININYKGNPNKIILSLKKKIVNIDKEKENIFSELKNFEEFEEQLQVVYEYYSNELCREKEEGKFLKSDNIVVIQGWNTISSNEVLEGIIKKVSKNSYYLTFEDSVEEDVPIKLENNTFVEPFESITEMYSLPQYTEIDPTPIMSIFYFIFFGMMLSDAGYGLTMVIGTLIALNIFKLDKGMKNFMKLFLYLGISTTIWGAIYGGWFGDAPAQFVGKVAPYILSPSTQIMAVLGLAVVFGVIHIFVGLGIKAYVLFKKGKVIDAIYDVGLWYISLIGIFLMIAGIAGSIGKIMMILGFGGLILTQGRDADTFIGKLGGGLYGLYGITGYIGDIVSYSRLLALGLATGFIANAFNLMINLIPAPIKYFVGPIIFIGGHLFNLGVNALGAYVHSSRLQYLEFFNKFYEGGGKVFTPFKAVSKFMVVSNEEINKIRK</sequence>
<keyword evidence="4 8" id="KW-0812">Transmembrane</keyword>
<feature type="transmembrane region" description="Helical" evidence="8">
    <location>
        <begin position="532"/>
        <end position="550"/>
    </location>
</feature>
<feature type="transmembrane region" description="Helical" evidence="8">
    <location>
        <begin position="586"/>
        <end position="610"/>
    </location>
</feature>
<comment type="subcellular location">
    <subcellularLocation>
        <location evidence="1">Membrane</location>
        <topology evidence="1">Multi-pass membrane protein</topology>
    </subcellularLocation>
</comment>
<reference evidence="9 10" key="1">
    <citation type="submission" date="2009-10" db="EMBL/GenBank/DDBJ databases">
        <authorList>
            <person name="Shrivastava S."/>
            <person name="Brinkac L.B."/>
            <person name="Brown J.L."/>
            <person name="Bruce D.B."/>
            <person name="Detter C."/>
            <person name="Green L.D."/>
            <person name="Munk C.A."/>
            <person name="Rogers Y.C."/>
            <person name="Tapia R."/>
            <person name="Saunders E.S."/>
            <person name="Sims D.R."/>
            <person name="Smith L.A."/>
            <person name="Smith T.J."/>
            <person name="Sutton G."/>
            <person name="Brettin T."/>
        </authorList>
    </citation>
    <scope>NUCLEOTIDE SEQUENCE [LARGE SCALE GENOMIC DNA]</scope>
    <source>
        <strain evidence="10">D str. 1873</strain>
    </source>
</reference>
<keyword evidence="5 8" id="KW-1133">Transmembrane helix</keyword>
<evidence type="ECO:0000256" key="4">
    <source>
        <dbReference type="ARBA" id="ARBA00022692"/>
    </source>
</evidence>
<keyword evidence="3" id="KW-0813">Transport</keyword>
<dbReference type="Pfam" id="PF01496">
    <property type="entry name" value="V_ATPase_I"/>
    <property type="match status" value="1"/>
</dbReference>
<evidence type="ECO:0000256" key="1">
    <source>
        <dbReference type="ARBA" id="ARBA00004141"/>
    </source>
</evidence>
<evidence type="ECO:0000313" key="9">
    <source>
        <dbReference type="EMBL" id="EES90868.1"/>
    </source>
</evidence>
<evidence type="ECO:0000256" key="8">
    <source>
        <dbReference type="SAM" id="Phobius"/>
    </source>
</evidence>
<feature type="transmembrane region" description="Helical" evidence="8">
    <location>
        <begin position="448"/>
        <end position="476"/>
    </location>
</feature>
<dbReference type="GO" id="GO:0033179">
    <property type="term" value="C:proton-transporting V-type ATPase, V0 domain"/>
    <property type="evidence" value="ECO:0007669"/>
    <property type="project" value="InterPro"/>
</dbReference>
<feature type="transmembrane region" description="Helical" evidence="8">
    <location>
        <begin position="408"/>
        <end position="428"/>
    </location>
</feature>
<dbReference type="PANTHER" id="PTHR11629:SF63">
    <property type="entry name" value="V-TYPE PROTON ATPASE SUBUNIT A"/>
    <property type="match status" value="1"/>
</dbReference>
<feature type="transmembrane region" description="Helical" evidence="8">
    <location>
        <begin position="366"/>
        <end position="396"/>
    </location>
</feature>
<evidence type="ECO:0000256" key="6">
    <source>
        <dbReference type="ARBA" id="ARBA00023065"/>
    </source>
</evidence>
<dbReference type="InterPro" id="IPR002490">
    <property type="entry name" value="V-ATPase_116kDa_su"/>
</dbReference>
<feature type="transmembrane region" description="Helical" evidence="8">
    <location>
        <begin position="488"/>
        <end position="512"/>
    </location>
</feature>
<evidence type="ECO:0000256" key="3">
    <source>
        <dbReference type="ARBA" id="ARBA00022448"/>
    </source>
</evidence>
<accession>A0A9P2G6I5</accession>
<dbReference type="RefSeq" id="WP_003375385.1">
    <property type="nucleotide sequence ID" value="NZ_ACSJ01000007.1"/>
</dbReference>
<dbReference type="GO" id="GO:0046961">
    <property type="term" value="F:proton-transporting ATPase activity, rotational mechanism"/>
    <property type="evidence" value="ECO:0007669"/>
    <property type="project" value="InterPro"/>
</dbReference>
<gene>
    <name evidence="9" type="ORF">CLG_B1454</name>
</gene>
<feature type="transmembrane region" description="Helical" evidence="8">
    <location>
        <begin position="559"/>
        <end position="580"/>
    </location>
</feature>
<dbReference type="PANTHER" id="PTHR11629">
    <property type="entry name" value="VACUOLAR PROTON ATPASES"/>
    <property type="match status" value="1"/>
</dbReference>
<dbReference type="Proteomes" id="UP000006160">
    <property type="component" value="Unassembled WGS sequence"/>
</dbReference>
<comment type="similarity">
    <text evidence="2">Belongs to the V-ATPase 116 kDa subunit family.</text>
</comment>